<dbReference type="AlphaFoldDB" id="A0A375H9Z6"/>
<dbReference type="Proteomes" id="UP000255168">
    <property type="component" value="Chromosome I"/>
</dbReference>
<proteinExistence type="predicted"/>
<reference evidence="1 2" key="1">
    <citation type="submission" date="2018-01" db="EMBL/GenBank/DDBJ databases">
        <authorList>
            <person name="Clerissi C."/>
        </authorList>
    </citation>
    <scope>NUCLEOTIDE SEQUENCE [LARGE SCALE GENOMIC DNA]</scope>
    <source>
        <strain evidence="1">Cupriavidus taiwanensis STM 6160</strain>
    </source>
</reference>
<evidence type="ECO:0000313" key="1">
    <source>
        <dbReference type="EMBL" id="SPD48572.1"/>
    </source>
</evidence>
<dbReference type="EMBL" id="LT984806">
    <property type="protein sequence ID" value="SPD48572.1"/>
    <property type="molecule type" value="Genomic_DNA"/>
</dbReference>
<name>A0A375H9Z6_9BURK</name>
<protein>
    <submittedName>
        <fullName evidence="1">Uncharacterized protein</fullName>
    </submittedName>
</protein>
<organism evidence="1 2">
    <name type="scientific">Cupriavidus neocaledonicus</name>
    <dbReference type="NCBI Taxonomy" id="1040979"/>
    <lineage>
        <taxon>Bacteria</taxon>
        <taxon>Pseudomonadati</taxon>
        <taxon>Pseudomonadota</taxon>
        <taxon>Betaproteobacteria</taxon>
        <taxon>Burkholderiales</taxon>
        <taxon>Burkholderiaceae</taxon>
        <taxon>Cupriavidus</taxon>
    </lineage>
</organism>
<gene>
    <name evidence="1" type="ORF">CBM2607_20566</name>
</gene>
<evidence type="ECO:0000313" key="2">
    <source>
        <dbReference type="Proteomes" id="UP000255168"/>
    </source>
</evidence>
<sequence length="60" mass="6318">MDNPAPICGKARGLGVGCLGLAWGCLGHKSEGVRLAPHPLVGVFHFGQHSTRPLLVYVNL</sequence>
<accession>A0A375H9Z6</accession>